<feature type="transmembrane region" description="Helical" evidence="1">
    <location>
        <begin position="286"/>
        <end position="309"/>
    </location>
</feature>
<evidence type="ECO:0008006" key="4">
    <source>
        <dbReference type="Google" id="ProtNLM"/>
    </source>
</evidence>
<feature type="transmembrane region" description="Helical" evidence="1">
    <location>
        <begin position="113"/>
        <end position="131"/>
    </location>
</feature>
<dbReference type="EMBL" id="JACHLR010000015">
    <property type="protein sequence ID" value="MBB4859951.1"/>
    <property type="molecule type" value="Genomic_DNA"/>
</dbReference>
<feature type="transmembrane region" description="Helical" evidence="1">
    <location>
        <begin position="386"/>
        <end position="408"/>
    </location>
</feature>
<feature type="transmembrane region" description="Helical" evidence="1">
    <location>
        <begin position="195"/>
        <end position="225"/>
    </location>
</feature>
<name>A0A7W7KCJ3_9SPHN</name>
<feature type="transmembrane region" description="Helical" evidence="1">
    <location>
        <begin position="83"/>
        <end position="101"/>
    </location>
</feature>
<organism evidence="2 3">
    <name type="scientific">Novosphingobium chloroacetimidivorans</name>
    <dbReference type="NCBI Taxonomy" id="1428314"/>
    <lineage>
        <taxon>Bacteria</taxon>
        <taxon>Pseudomonadati</taxon>
        <taxon>Pseudomonadota</taxon>
        <taxon>Alphaproteobacteria</taxon>
        <taxon>Sphingomonadales</taxon>
        <taxon>Sphingomonadaceae</taxon>
        <taxon>Novosphingobium</taxon>
    </lineage>
</organism>
<dbReference type="Proteomes" id="UP000555448">
    <property type="component" value="Unassembled WGS sequence"/>
</dbReference>
<proteinExistence type="predicted"/>
<keyword evidence="1" id="KW-0472">Membrane</keyword>
<feature type="transmembrane region" description="Helical" evidence="1">
    <location>
        <begin position="354"/>
        <end position="374"/>
    </location>
</feature>
<feature type="transmembrane region" description="Helical" evidence="1">
    <location>
        <begin position="237"/>
        <end position="260"/>
    </location>
</feature>
<protein>
    <recommendedName>
        <fullName evidence="4">Membrane protein 6-pyruvoyl-tetrahydropterin synthase-related domain-containing protein</fullName>
    </recommendedName>
</protein>
<evidence type="ECO:0000256" key="1">
    <source>
        <dbReference type="SAM" id="Phobius"/>
    </source>
</evidence>
<dbReference type="AlphaFoldDB" id="A0A7W7KCJ3"/>
<keyword evidence="1" id="KW-1133">Transmembrane helix</keyword>
<feature type="transmembrane region" description="Helical" evidence="1">
    <location>
        <begin position="21"/>
        <end position="44"/>
    </location>
</feature>
<keyword evidence="1" id="KW-0812">Transmembrane</keyword>
<evidence type="ECO:0000313" key="2">
    <source>
        <dbReference type="EMBL" id="MBB4859951.1"/>
    </source>
</evidence>
<reference evidence="2 3" key="1">
    <citation type="submission" date="2020-08" db="EMBL/GenBank/DDBJ databases">
        <title>Functional genomics of gut bacteria from endangered species of beetles.</title>
        <authorList>
            <person name="Carlos-Shanley C."/>
        </authorList>
    </citation>
    <scope>NUCLEOTIDE SEQUENCE [LARGE SCALE GENOMIC DNA]</scope>
    <source>
        <strain evidence="2 3">S00245</strain>
    </source>
</reference>
<gene>
    <name evidence="2" type="ORF">HNO88_003284</name>
</gene>
<feature type="transmembrane region" description="Helical" evidence="1">
    <location>
        <begin position="137"/>
        <end position="156"/>
    </location>
</feature>
<comment type="caution">
    <text evidence="2">The sequence shown here is derived from an EMBL/GenBank/DDBJ whole genome shotgun (WGS) entry which is preliminary data.</text>
</comment>
<accession>A0A7W7KCJ3</accession>
<feature type="transmembrane region" description="Helical" evidence="1">
    <location>
        <begin position="531"/>
        <end position="549"/>
    </location>
</feature>
<evidence type="ECO:0000313" key="3">
    <source>
        <dbReference type="Proteomes" id="UP000555448"/>
    </source>
</evidence>
<feature type="transmembrane region" description="Helical" evidence="1">
    <location>
        <begin position="321"/>
        <end position="342"/>
    </location>
</feature>
<keyword evidence="3" id="KW-1185">Reference proteome</keyword>
<sequence length="565" mass="61342">MRTVGQGPGYTQGCALGRTRACLALCALAFVMTLPALCGVWGMVGDAAVHLRWQAQFAPLVWRGEPFPRWLPTMNGAMGSPSFFYYPPLLQWGGALFLPILPDPTQAPQRLVLSVWLIASLGAVGCFGWLRAHRLEARLAALGAAVFVLWPYRAFFDFYQRAALAELAGISLMPWLLMFATWLRDRRRGGFAGYALSVGTILYCHVPSALIGLLLSSAWLAIAAWPRDARLLARGVGASLVGLMIGAPCVATALGLLGLLHTPEFSERNNPLNWLLFSGRPWVDPAMYQMTIVLVLLGTGLGVLLYVPVARATASKHRREAAILLGACILVAVLNTEASRWFWRLQTPLSRIQFPFRLFGVQTIVLAGLVAIAATEIAKRKPRSAWLLWGLIPALLLVDLGLVGVQALRQASKDLPGIAEILAEPGDSSEYVLGPYLGLPGPIDGAILRGAGEVRSYRLGYRNVRMIVDARSPVVVALHQFSFTGWSCRTDGGPWIEPAHSPRPSAMATCTVPEGRHRVEARLEATGLERAAWLAAMAGLVLVIAGLVLGRRHGARHRWDRATLA</sequence>
<feature type="transmembrane region" description="Helical" evidence="1">
    <location>
        <begin position="163"/>
        <end position="183"/>
    </location>
</feature>